<keyword evidence="1" id="KW-0472">Membrane</keyword>
<name>A0A2S2R328_9HEMI</name>
<feature type="transmembrane region" description="Helical" evidence="1">
    <location>
        <begin position="24"/>
        <end position="48"/>
    </location>
</feature>
<keyword evidence="1" id="KW-0812">Transmembrane</keyword>
<evidence type="ECO:0000313" key="2">
    <source>
        <dbReference type="EMBL" id="MBY84334.1"/>
    </source>
</evidence>
<feature type="transmembrane region" description="Helical" evidence="1">
    <location>
        <begin position="99"/>
        <end position="128"/>
    </location>
</feature>
<reference evidence="2" key="1">
    <citation type="submission" date="2018-04" db="EMBL/GenBank/DDBJ databases">
        <title>Transcriptome assembly of Sipha flava.</title>
        <authorList>
            <person name="Scully E.D."/>
            <person name="Geib S.M."/>
            <person name="Palmer N.A."/>
            <person name="Koch K."/>
            <person name="Bradshaw J."/>
            <person name="Heng-Moss T."/>
            <person name="Sarath G."/>
        </authorList>
    </citation>
    <scope>NUCLEOTIDE SEQUENCE</scope>
</reference>
<sequence>MRTLQKMRHGSCCDRAQFFRTRAVLFLFFFHPSPIGISALFLVFFFLFHSLRTCEYIAHASLCRLFGRTGARARSQTYRNCLLACTETSELSTHHQYTYLGVIISSLYTFLSFLFFFFFLHWPIYYVIIAAAEKRMDGHGVNI</sequence>
<protein>
    <submittedName>
        <fullName evidence="2">Uncharacterized protein</fullName>
    </submittedName>
</protein>
<organism evidence="2">
    <name type="scientific">Sipha flava</name>
    <name type="common">yellow sugarcane aphid</name>
    <dbReference type="NCBI Taxonomy" id="143950"/>
    <lineage>
        <taxon>Eukaryota</taxon>
        <taxon>Metazoa</taxon>
        <taxon>Ecdysozoa</taxon>
        <taxon>Arthropoda</taxon>
        <taxon>Hexapoda</taxon>
        <taxon>Insecta</taxon>
        <taxon>Pterygota</taxon>
        <taxon>Neoptera</taxon>
        <taxon>Paraneoptera</taxon>
        <taxon>Hemiptera</taxon>
        <taxon>Sternorrhyncha</taxon>
        <taxon>Aphidomorpha</taxon>
        <taxon>Aphidoidea</taxon>
        <taxon>Aphididae</taxon>
        <taxon>Sipha</taxon>
    </lineage>
</organism>
<dbReference type="AlphaFoldDB" id="A0A2S2R328"/>
<gene>
    <name evidence="2" type="ORF">g.27930</name>
</gene>
<proteinExistence type="predicted"/>
<accession>A0A2S2R328</accession>
<evidence type="ECO:0000256" key="1">
    <source>
        <dbReference type="SAM" id="Phobius"/>
    </source>
</evidence>
<keyword evidence="1" id="KW-1133">Transmembrane helix</keyword>
<dbReference type="EMBL" id="GGMS01015131">
    <property type="protein sequence ID" value="MBY84334.1"/>
    <property type="molecule type" value="Transcribed_RNA"/>
</dbReference>